<evidence type="ECO:0000256" key="1">
    <source>
        <dbReference type="SAM" id="MobiDB-lite"/>
    </source>
</evidence>
<reference evidence="4" key="1">
    <citation type="journal article" date="2018" name="Nat. Microbiol.">
        <title>Leveraging single-cell genomics to expand the fungal tree of life.</title>
        <authorList>
            <person name="Ahrendt S.R."/>
            <person name="Quandt C.A."/>
            <person name="Ciobanu D."/>
            <person name="Clum A."/>
            <person name="Salamov A."/>
            <person name="Andreopoulos B."/>
            <person name="Cheng J.F."/>
            <person name="Woyke T."/>
            <person name="Pelin A."/>
            <person name="Henrissat B."/>
            <person name="Reynolds N.K."/>
            <person name="Benny G.L."/>
            <person name="Smith M.E."/>
            <person name="James T.Y."/>
            <person name="Grigoriev I.V."/>
        </authorList>
    </citation>
    <scope>NUCLEOTIDE SEQUENCE [LARGE SCALE GENOMIC DNA]</scope>
    <source>
        <strain evidence="4">ATCC 52028</strain>
    </source>
</reference>
<dbReference type="AlphaFoldDB" id="A0A4P9X2Y7"/>
<dbReference type="Proteomes" id="UP000274922">
    <property type="component" value="Unassembled WGS sequence"/>
</dbReference>
<sequence>MAFVSPLPSPGVAASASPSPAASPAALPTPPPPPLVATPTEGDDLPLPRDARALVAGLRHLATKLARVGIPPLWTWTPDVLAAAPPAAALADDGAAATATPEIMLRVHARTAVLAARLTALGRDLSRALSAAIKLRTAEAALQAPVGPDPARDAVADARKTVPPPPTAAASAASASRSARNARAPPVVPLVRCRDLAPSAMAAGAVVCVVCMLIAMALVPPA</sequence>
<feature type="compositionally biased region" description="Low complexity" evidence="1">
    <location>
        <begin position="168"/>
        <end position="178"/>
    </location>
</feature>
<keyword evidence="2" id="KW-1133">Transmembrane helix</keyword>
<feature type="compositionally biased region" description="Low complexity" evidence="1">
    <location>
        <begin position="1"/>
        <end position="26"/>
    </location>
</feature>
<feature type="compositionally biased region" description="Pro residues" evidence="1">
    <location>
        <begin position="27"/>
        <end position="36"/>
    </location>
</feature>
<organism evidence="3 4">
    <name type="scientific">Caulochytrium protostelioides</name>
    <dbReference type="NCBI Taxonomy" id="1555241"/>
    <lineage>
        <taxon>Eukaryota</taxon>
        <taxon>Fungi</taxon>
        <taxon>Fungi incertae sedis</taxon>
        <taxon>Chytridiomycota</taxon>
        <taxon>Chytridiomycota incertae sedis</taxon>
        <taxon>Chytridiomycetes</taxon>
        <taxon>Caulochytriales</taxon>
        <taxon>Caulochytriaceae</taxon>
        <taxon>Caulochytrium</taxon>
    </lineage>
</organism>
<evidence type="ECO:0000256" key="2">
    <source>
        <dbReference type="SAM" id="Phobius"/>
    </source>
</evidence>
<gene>
    <name evidence="3" type="ORF">CXG81DRAFT_27870</name>
</gene>
<evidence type="ECO:0000313" key="4">
    <source>
        <dbReference type="Proteomes" id="UP000274922"/>
    </source>
</evidence>
<dbReference type="EMBL" id="ML014291">
    <property type="protein sequence ID" value="RKO99363.1"/>
    <property type="molecule type" value="Genomic_DNA"/>
</dbReference>
<keyword evidence="4" id="KW-1185">Reference proteome</keyword>
<name>A0A4P9X2Y7_9FUNG</name>
<keyword evidence="2" id="KW-0812">Transmembrane</keyword>
<accession>A0A4P9X2Y7</accession>
<keyword evidence="2" id="KW-0472">Membrane</keyword>
<feature type="compositionally biased region" description="Basic and acidic residues" evidence="1">
    <location>
        <begin position="150"/>
        <end position="160"/>
    </location>
</feature>
<proteinExistence type="predicted"/>
<evidence type="ECO:0000313" key="3">
    <source>
        <dbReference type="EMBL" id="RKO99363.1"/>
    </source>
</evidence>
<feature type="transmembrane region" description="Helical" evidence="2">
    <location>
        <begin position="196"/>
        <end position="219"/>
    </location>
</feature>
<feature type="region of interest" description="Disordered" evidence="1">
    <location>
        <begin position="1"/>
        <end position="47"/>
    </location>
</feature>
<protein>
    <submittedName>
        <fullName evidence="3">Uncharacterized protein</fullName>
    </submittedName>
</protein>
<feature type="region of interest" description="Disordered" evidence="1">
    <location>
        <begin position="146"/>
        <end position="178"/>
    </location>
</feature>